<keyword evidence="2" id="KW-1185">Reference proteome</keyword>
<gene>
    <name evidence="1" type="ORF">PHABIO_97</name>
</gene>
<dbReference type="EMBL" id="MF042360">
    <property type="protein sequence ID" value="ARV76728.1"/>
    <property type="molecule type" value="Genomic_DNA"/>
</dbReference>
<organism evidence="1 2">
    <name type="scientific">Pseudomonas phage Phabio</name>
    <dbReference type="NCBI Taxonomy" id="2006668"/>
    <lineage>
        <taxon>Viruses</taxon>
        <taxon>Duplodnaviria</taxon>
        <taxon>Heunggongvirae</taxon>
        <taxon>Uroviricota</taxon>
        <taxon>Caudoviricetes</taxon>
        <taxon>Chimalliviridae</taxon>
        <taxon>Phabiovirus</taxon>
        <taxon>Phabiovirus phabio</taxon>
    </lineage>
</organism>
<dbReference type="Proteomes" id="UP000225448">
    <property type="component" value="Segment"/>
</dbReference>
<protein>
    <submittedName>
        <fullName evidence="1">Uncharacterized protein</fullName>
    </submittedName>
</protein>
<reference evidence="1 2" key="1">
    <citation type="submission" date="2017-05" db="EMBL/GenBank/DDBJ databases">
        <authorList>
            <person name="Song R."/>
            <person name="Chenine A.L."/>
            <person name="Ruprecht R.M."/>
        </authorList>
    </citation>
    <scope>NUCLEOTIDE SEQUENCE [LARGE SCALE GENOMIC DNA]</scope>
</reference>
<evidence type="ECO:0000313" key="2">
    <source>
        <dbReference type="Proteomes" id="UP000225448"/>
    </source>
</evidence>
<name>A0A1Y0SZR7_9CAUD</name>
<proteinExistence type="predicted"/>
<evidence type="ECO:0000313" key="1">
    <source>
        <dbReference type="EMBL" id="ARV76728.1"/>
    </source>
</evidence>
<sequence>MTQVTYHFKKEQEGWIVYDHQFGGGDKPVTKEFMKETLYDRFQAILPDDMHNVVDKCRMKLPAYLQFDGHKVNSDAGQLDTTLELYIRKNQIEAVCVMVQGSQGSVARVPTNQFSLVLPYMDLLPSEKVQ</sequence>
<accession>A0A1Y0SZR7</accession>